<sequence>MTTWASCKKELQSRPTVIHKSCPRKNWCDDKSDCSKLEVQKKMEKLIASSQLANAVDVTIKALSNETEKILLLPTTQQVHPSPETSPRSFSVTTHGHVPVAHTSDQDLSKQDPLAVPTAAAVKLKVIPPLEGAEQSEATKPVESKTEDKEKQLMDVKEESHTEDPAMEEMLLTEAKEEDKTQKVNLEEEYDTEDQEVVSEKQKLSKTDNLDQEEEDLADYNGDDENEGEFEADKQAALAQI</sequence>
<feature type="compositionally biased region" description="Basic and acidic residues" evidence="1">
    <location>
        <begin position="174"/>
        <end position="186"/>
    </location>
</feature>
<dbReference type="Proteomes" id="UP001460270">
    <property type="component" value="Unassembled WGS sequence"/>
</dbReference>
<dbReference type="AlphaFoldDB" id="A0AAW0PZ47"/>
<dbReference type="EMBL" id="JBBPFD010000003">
    <property type="protein sequence ID" value="KAK7933801.1"/>
    <property type="molecule type" value="Genomic_DNA"/>
</dbReference>
<accession>A0AAW0PZ47</accession>
<feature type="compositionally biased region" description="Basic and acidic residues" evidence="1">
    <location>
        <begin position="198"/>
        <end position="209"/>
    </location>
</feature>
<evidence type="ECO:0000313" key="2">
    <source>
        <dbReference type="EMBL" id="KAK7933801.1"/>
    </source>
</evidence>
<feature type="region of interest" description="Disordered" evidence="1">
    <location>
        <begin position="132"/>
        <end position="241"/>
    </location>
</feature>
<feature type="compositionally biased region" description="Basic and acidic residues" evidence="1">
    <location>
        <begin position="140"/>
        <end position="164"/>
    </location>
</feature>
<comment type="caution">
    <text evidence="2">The sequence shown here is derived from an EMBL/GenBank/DDBJ whole genome shotgun (WGS) entry which is preliminary data.</text>
</comment>
<reference evidence="3" key="1">
    <citation type="submission" date="2024-04" db="EMBL/GenBank/DDBJ databases">
        <title>Salinicola lusitanus LLJ914,a marine bacterium isolated from the Okinawa Trough.</title>
        <authorList>
            <person name="Li J."/>
        </authorList>
    </citation>
    <scope>NUCLEOTIDE SEQUENCE [LARGE SCALE GENOMIC DNA]</scope>
</reference>
<gene>
    <name evidence="2" type="ORF">WMY93_004697</name>
</gene>
<evidence type="ECO:0000256" key="1">
    <source>
        <dbReference type="SAM" id="MobiDB-lite"/>
    </source>
</evidence>
<feature type="compositionally biased region" description="Acidic residues" evidence="1">
    <location>
        <begin position="210"/>
        <end position="230"/>
    </location>
</feature>
<name>A0AAW0PZ47_9GOBI</name>
<evidence type="ECO:0000313" key="3">
    <source>
        <dbReference type="Proteomes" id="UP001460270"/>
    </source>
</evidence>
<feature type="compositionally biased region" description="Acidic residues" evidence="1">
    <location>
        <begin position="187"/>
        <end position="197"/>
    </location>
</feature>
<organism evidence="2 3">
    <name type="scientific">Mugilogobius chulae</name>
    <name type="common">yellowstripe goby</name>
    <dbReference type="NCBI Taxonomy" id="88201"/>
    <lineage>
        <taxon>Eukaryota</taxon>
        <taxon>Metazoa</taxon>
        <taxon>Chordata</taxon>
        <taxon>Craniata</taxon>
        <taxon>Vertebrata</taxon>
        <taxon>Euteleostomi</taxon>
        <taxon>Actinopterygii</taxon>
        <taxon>Neopterygii</taxon>
        <taxon>Teleostei</taxon>
        <taxon>Neoteleostei</taxon>
        <taxon>Acanthomorphata</taxon>
        <taxon>Gobiaria</taxon>
        <taxon>Gobiiformes</taxon>
        <taxon>Gobioidei</taxon>
        <taxon>Gobiidae</taxon>
        <taxon>Gobionellinae</taxon>
        <taxon>Mugilogobius</taxon>
    </lineage>
</organism>
<keyword evidence="3" id="KW-1185">Reference proteome</keyword>
<protein>
    <submittedName>
        <fullName evidence="2">Uncharacterized protein</fullName>
    </submittedName>
</protein>
<proteinExistence type="predicted"/>